<feature type="coiled-coil region" evidence="1">
    <location>
        <begin position="258"/>
        <end position="332"/>
    </location>
</feature>
<sequence length="426" mass="48816">MKLFDGLKRKAKFYYELTECPYIDTEKIMDNTQLIQHLDEENQRFHRDYLKSSVLVSKIRNNEAAEVVYAKRFNLPLPKDTDWNGELKEFFKKKPGPFEISEQGYTFEEVREAPVSEVNHFASSWDEVVPQNQTPSSVQDPMPLNNNEEEIKNDPGLENNRAAEEIERPSYNFIKENQSNMEEPFTSPVSPLASEPEKRLNLGADYVEPSLDDLIGRATAVSLKTSSSMPAEGFEVENLETAQDFMAGFAIKARQMVLEFLEAENKKIYAEVASQDRRAEIPEKVRVQFEGEKETMLYQKEQELLEELSSNIKAEEERHKAALAAIKQENEAKRKSTAQSIQDTYAEKITLEVTKRFNKETQHLSNILEGKKSALAMRQTELTQGLESSFKETLSEVNRNQDKVLKDLTTLQQADNIIALQKQNVG</sequence>
<dbReference type="AlphaFoldDB" id="A0A252CAN6"/>
<protein>
    <submittedName>
        <fullName evidence="2">Uncharacterized protein</fullName>
    </submittedName>
</protein>
<evidence type="ECO:0000256" key="1">
    <source>
        <dbReference type="SAM" id="Coils"/>
    </source>
</evidence>
<dbReference type="EMBL" id="MUIZ01000009">
    <property type="protein sequence ID" value="OUK02876.1"/>
    <property type="molecule type" value="Genomic_DNA"/>
</dbReference>
<evidence type="ECO:0000313" key="3">
    <source>
        <dbReference type="Proteomes" id="UP000194606"/>
    </source>
</evidence>
<evidence type="ECO:0000313" key="2">
    <source>
        <dbReference type="EMBL" id="OUK02876.1"/>
    </source>
</evidence>
<accession>A0A252CAN6</accession>
<proteinExistence type="predicted"/>
<reference evidence="2 3" key="1">
    <citation type="submission" date="2017-02" db="EMBL/GenBank/DDBJ databases">
        <authorList>
            <person name="Peterson S.W."/>
        </authorList>
    </citation>
    <scope>NUCLEOTIDE SEQUENCE [LARGE SCALE GENOMIC DNA]</scope>
    <source>
        <strain evidence="2">159469</strain>
    </source>
</reference>
<gene>
    <name evidence="2" type="ORF">BZZ03_10605</name>
</gene>
<comment type="caution">
    <text evidence="2">The sequence shown here is derived from an EMBL/GenBank/DDBJ whole genome shotgun (WGS) entry which is preliminary data.</text>
</comment>
<keyword evidence="1" id="KW-0175">Coiled coil</keyword>
<organism evidence="2 3">
    <name type="scientific">Lactococcus petauri</name>
    <dbReference type="NCBI Taxonomy" id="1940789"/>
    <lineage>
        <taxon>Bacteria</taxon>
        <taxon>Bacillati</taxon>
        <taxon>Bacillota</taxon>
        <taxon>Bacilli</taxon>
        <taxon>Lactobacillales</taxon>
        <taxon>Streptococcaceae</taxon>
        <taxon>Lactococcus</taxon>
    </lineage>
</organism>
<dbReference type="Proteomes" id="UP000194606">
    <property type="component" value="Unassembled WGS sequence"/>
</dbReference>
<name>A0A252CAN6_9LACT</name>